<evidence type="ECO:0000256" key="3">
    <source>
        <dbReference type="SAM" id="MobiDB-lite"/>
    </source>
</evidence>
<keyword evidence="1 2" id="KW-0808">Transferase</keyword>
<protein>
    <submittedName>
        <fullName evidence="6">CDP-alcohol phosphatidyltransferase</fullName>
    </submittedName>
</protein>
<dbReference type="InterPro" id="IPR045985">
    <property type="entry name" value="DUF5941"/>
</dbReference>
<proteinExistence type="inferred from homology"/>
<dbReference type="GO" id="GO:0016020">
    <property type="term" value="C:membrane"/>
    <property type="evidence" value="ECO:0007669"/>
    <property type="project" value="InterPro"/>
</dbReference>
<evidence type="ECO:0000256" key="4">
    <source>
        <dbReference type="SAM" id="Phobius"/>
    </source>
</evidence>
<dbReference type="Pfam" id="PF19365">
    <property type="entry name" value="DUF5941"/>
    <property type="match status" value="1"/>
</dbReference>
<dbReference type="EMBL" id="LT629711">
    <property type="protein sequence ID" value="SDP28880.1"/>
    <property type="molecule type" value="Genomic_DNA"/>
</dbReference>
<dbReference type="PROSITE" id="PS00379">
    <property type="entry name" value="CDP_ALCOHOL_P_TRANSF"/>
    <property type="match status" value="1"/>
</dbReference>
<dbReference type="STRING" id="443156.SAMN04489867_1962"/>
<dbReference type="GO" id="GO:0008654">
    <property type="term" value="P:phospholipid biosynthetic process"/>
    <property type="evidence" value="ECO:0007669"/>
    <property type="project" value="InterPro"/>
</dbReference>
<reference evidence="7" key="1">
    <citation type="submission" date="2016-10" db="EMBL/GenBank/DDBJ databases">
        <authorList>
            <person name="Varghese N."/>
            <person name="Submissions S."/>
        </authorList>
    </citation>
    <scope>NUCLEOTIDE SEQUENCE [LARGE SCALE GENOMIC DNA]</scope>
    <source>
        <strain evidence="7">DSM 22329</strain>
    </source>
</reference>
<feature type="transmembrane region" description="Helical" evidence="4">
    <location>
        <begin position="440"/>
        <end position="458"/>
    </location>
</feature>
<dbReference type="InterPro" id="IPR043130">
    <property type="entry name" value="CDP-OH_PTrfase_TM_dom"/>
</dbReference>
<feature type="transmembrane region" description="Helical" evidence="4">
    <location>
        <begin position="529"/>
        <end position="547"/>
    </location>
</feature>
<name>A0A1H0RHK4_9MICO</name>
<feature type="domain" description="DUF5941" evidence="5">
    <location>
        <begin position="482"/>
        <end position="663"/>
    </location>
</feature>
<keyword evidence="7" id="KW-1185">Reference proteome</keyword>
<feature type="region of interest" description="Disordered" evidence="3">
    <location>
        <begin position="381"/>
        <end position="408"/>
    </location>
</feature>
<comment type="similarity">
    <text evidence="2">Belongs to the CDP-alcohol phosphatidyltransferase class-I family.</text>
</comment>
<keyword evidence="4" id="KW-0812">Transmembrane</keyword>
<dbReference type="AlphaFoldDB" id="A0A1H0RHK4"/>
<keyword evidence="4" id="KW-0472">Membrane</keyword>
<evidence type="ECO:0000256" key="1">
    <source>
        <dbReference type="ARBA" id="ARBA00022679"/>
    </source>
</evidence>
<dbReference type="RefSeq" id="WP_091784651.1">
    <property type="nucleotide sequence ID" value="NZ_LT629711.1"/>
</dbReference>
<feature type="transmembrane region" description="Helical" evidence="4">
    <location>
        <begin position="579"/>
        <end position="596"/>
    </location>
</feature>
<dbReference type="InterPro" id="IPR000462">
    <property type="entry name" value="CDP-OH_P_trans"/>
</dbReference>
<dbReference type="Pfam" id="PF01066">
    <property type="entry name" value="CDP-OH_P_transf"/>
    <property type="match status" value="1"/>
</dbReference>
<dbReference type="Proteomes" id="UP000199077">
    <property type="component" value="Chromosome I"/>
</dbReference>
<evidence type="ECO:0000256" key="2">
    <source>
        <dbReference type="RuleBase" id="RU003750"/>
    </source>
</evidence>
<dbReference type="OrthoDB" id="4850070at2"/>
<feature type="transmembrane region" description="Helical" evidence="4">
    <location>
        <begin position="257"/>
        <end position="277"/>
    </location>
</feature>
<keyword evidence="4" id="KW-1133">Transmembrane helix</keyword>
<dbReference type="InterPro" id="IPR048254">
    <property type="entry name" value="CDP_ALCOHOL_P_TRANSF_CS"/>
</dbReference>
<feature type="transmembrane region" description="Helical" evidence="4">
    <location>
        <begin position="283"/>
        <end position="302"/>
    </location>
</feature>
<evidence type="ECO:0000313" key="7">
    <source>
        <dbReference type="Proteomes" id="UP000199077"/>
    </source>
</evidence>
<dbReference type="Gene3D" id="1.20.120.1760">
    <property type="match status" value="1"/>
</dbReference>
<feature type="compositionally biased region" description="Low complexity" evidence="3">
    <location>
        <begin position="385"/>
        <end position="404"/>
    </location>
</feature>
<gene>
    <name evidence="6" type="ORF">SAMN04489867_1962</name>
</gene>
<dbReference type="GO" id="GO:0016780">
    <property type="term" value="F:phosphotransferase activity, for other substituted phosphate groups"/>
    <property type="evidence" value="ECO:0007669"/>
    <property type="project" value="InterPro"/>
</dbReference>
<feature type="transmembrane region" description="Helical" evidence="4">
    <location>
        <begin position="624"/>
        <end position="654"/>
    </location>
</feature>
<evidence type="ECO:0000259" key="5">
    <source>
        <dbReference type="Pfam" id="PF19365"/>
    </source>
</evidence>
<organism evidence="6 7">
    <name type="scientific">Pedococcus dokdonensis</name>
    <dbReference type="NCBI Taxonomy" id="443156"/>
    <lineage>
        <taxon>Bacteria</taxon>
        <taxon>Bacillati</taxon>
        <taxon>Actinomycetota</taxon>
        <taxon>Actinomycetes</taxon>
        <taxon>Micrococcales</taxon>
        <taxon>Intrasporangiaceae</taxon>
        <taxon>Pedococcus</taxon>
    </lineage>
</organism>
<evidence type="ECO:0000313" key="6">
    <source>
        <dbReference type="EMBL" id="SDP28880.1"/>
    </source>
</evidence>
<feature type="transmembrane region" description="Helical" evidence="4">
    <location>
        <begin position="504"/>
        <end position="524"/>
    </location>
</feature>
<accession>A0A1H0RHK4</accession>
<sequence length="678" mass="71410">MTEDATPPPGSVGDAAARAVHGWTRGAEVVVLGAPTAHLLEALELLGLAPTTSPEDGPVAARLAALAGVLPGSSERPLVVVAGDLDIEGPALFDLLDRPGVRTAALVADPLTLSEVDSTVSLARVGEDGRLVESVGSRVHRVGEPTHVLPGVVRIDGVDRAEAARLVRDALAHVEPEWGEDAVGIVTLALVRGGVRVQASALGPFRWRRGGSAAQGADGDVWRQRLRGASRGGDGFFSTYAVRPLSRRVTAVGLAHGWSPNVVTVVSLLAGLVAAALVATGWWWAWVVGAVVLLAALVVDCVDGEIARFTRRFSPLGAFLDAVGDRVKEYAMLAAVAHVAVREGSPGWPVAVAAMATVTLRHLEDYAYECRLAAGRSSRPDLLPTTTLDDSRSATTTTATAPAPTRREQVGHWTKKVVHMPIAERYLLISLALLTRRPMLVLWVLLVAVALAVLWTQGGRLAVVLLGRDRMWGPVERPTSRDQLDEQLDLGPLATLAGRLRTPFLVGLLGATLLAVAVPVLLWFDQPWAALGAAAVAALLVGSGWQPPLHHPLAWQAPALLWIGEALVVGVIVHQALDAVTAAGFAYLAAVAYHRYDVVYRLRDTGVAPPRGLALVSLGTDGRVLLLVLLTAVAPGAVVPVLWVAAILLAVLFAGESVRGWRSWISKQDTTIRTGASA</sequence>